<comment type="caution">
    <text evidence="2">The sequence shown here is derived from an EMBL/GenBank/DDBJ whole genome shotgun (WGS) entry which is preliminary data.</text>
</comment>
<feature type="chain" id="PRO_5032499454" evidence="1">
    <location>
        <begin position="23"/>
        <end position="126"/>
    </location>
</feature>
<gene>
    <name evidence="2" type="ORF">MGAL_10B008110</name>
</gene>
<sequence>MQISSFLLFLCITGFQISHEYALDGKTKQSALDETIVQLIRSSLLSDDKRESVTCPEGMEYDDDKEQCKCFSEDSTYNPDKKKCQCNDGFKELTSMDNRIFCYKRSDDAFGLPGLDGLVTKDKRHS</sequence>
<reference evidence="2" key="1">
    <citation type="submission" date="2018-11" db="EMBL/GenBank/DDBJ databases">
        <authorList>
            <person name="Alioto T."/>
            <person name="Alioto T."/>
        </authorList>
    </citation>
    <scope>NUCLEOTIDE SEQUENCE</scope>
</reference>
<keyword evidence="1" id="KW-0732">Signal</keyword>
<organism evidence="2 3">
    <name type="scientific">Mytilus galloprovincialis</name>
    <name type="common">Mediterranean mussel</name>
    <dbReference type="NCBI Taxonomy" id="29158"/>
    <lineage>
        <taxon>Eukaryota</taxon>
        <taxon>Metazoa</taxon>
        <taxon>Spiralia</taxon>
        <taxon>Lophotrochozoa</taxon>
        <taxon>Mollusca</taxon>
        <taxon>Bivalvia</taxon>
        <taxon>Autobranchia</taxon>
        <taxon>Pteriomorphia</taxon>
        <taxon>Mytilida</taxon>
        <taxon>Mytiloidea</taxon>
        <taxon>Mytilidae</taxon>
        <taxon>Mytilinae</taxon>
        <taxon>Mytilus</taxon>
    </lineage>
</organism>
<keyword evidence="3" id="KW-1185">Reference proteome</keyword>
<dbReference type="AlphaFoldDB" id="A0A8B6EDJ8"/>
<feature type="signal peptide" evidence="1">
    <location>
        <begin position="1"/>
        <end position="22"/>
    </location>
</feature>
<dbReference type="Proteomes" id="UP000596742">
    <property type="component" value="Unassembled WGS sequence"/>
</dbReference>
<accession>A0A8B6EDJ8</accession>
<name>A0A8B6EDJ8_MYTGA</name>
<evidence type="ECO:0000313" key="3">
    <source>
        <dbReference type="Proteomes" id="UP000596742"/>
    </source>
</evidence>
<dbReference type="EMBL" id="UYJE01004854">
    <property type="protein sequence ID" value="VDI31999.1"/>
    <property type="molecule type" value="Genomic_DNA"/>
</dbReference>
<evidence type="ECO:0000313" key="2">
    <source>
        <dbReference type="EMBL" id="VDI31999.1"/>
    </source>
</evidence>
<protein>
    <submittedName>
        <fullName evidence="2">Uncharacterized protein</fullName>
    </submittedName>
</protein>
<evidence type="ECO:0000256" key="1">
    <source>
        <dbReference type="SAM" id="SignalP"/>
    </source>
</evidence>
<proteinExistence type="predicted"/>